<reference evidence="1 2" key="1">
    <citation type="submission" date="2024-07" db="EMBL/GenBank/DDBJ databases">
        <title>Chromosome-level genome assembly of the water stick insect Ranatra chinensis (Heteroptera: Nepidae).</title>
        <authorList>
            <person name="Liu X."/>
        </authorList>
    </citation>
    <scope>NUCLEOTIDE SEQUENCE [LARGE SCALE GENOMIC DNA]</scope>
    <source>
        <strain evidence="1">Cailab_2021Rc</strain>
        <tissue evidence="1">Muscle</tissue>
    </source>
</reference>
<protein>
    <submittedName>
        <fullName evidence="1">Uncharacterized protein</fullName>
    </submittedName>
</protein>
<keyword evidence="2" id="KW-1185">Reference proteome</keyword>
<dbReference type="Proteomes" id="UP001558652">
    <property type="component" value="Unassembled WGS sequence"/>
</dbReference>
<evidence type="ECO:0000313" key="1">
    <source>
        <dbReference type="EMBL" id="KAL1130298.1"/>
    </source>
</evidence>
<gene>
    <name evidence="1" type="ORF">AAG570_013236</name>
</gene>
<dbReference type="EMBL" id="JBFDAA010000008">
    <property type="protein sequence ID" value="KAL1130298.1"/>
    <property type="molecule type" value="Genomic_DNA"/>
</dbReference>
<evidence type="ECO:0000313" key="2">
    <source>
        <dbReference type="Proteomes" id="UP001558652"/>
    </source>
</evidence>
<dbReference type="AlphaFoldDB" id="A0ABD0Z2F8"/>
<sequence>MASKRRNMFQKNKTQERTENGRYSCCGEKAFRFEILSKATGCQYRSHVSSHTHKYASQMNKISEKLGSEIFIDPPELKLQEKRTCFIQQNCGGSSESSNLLTHMDEFWWHGLEITPSKKPPHLLLKLNHNRDVKCQPEPKGNESPVPHSFCQRHVCSNPDLYDSSSLNEEHGDESPVHLNNNCKHQIHHKCINDAGKFVVTEDMSLVTAPILQFLDFTHLPVLGTDNRACRIMLGAVLSQVENEEDRPVAYASLEDRLEEKEEELLALRHLSEQMKGVEGAPAS</sequence>
<organism evidence="1 2">
    <name type="scientific">Ranatra chinensis</name>
    <dbReference type="NCBI Taxonomy" id="642074"/>
    <lineage>
        <taxon>Eukaryota</taxon>
        <taxon>Metazoa</taxon>
        <taxon>Ecdysozoa</taxon>
        <taxon>Arthropoda</taxon>
        <taxon>Hexapoda</taxon>
        <taxon>Insecta</taxon>
        <taxon>Pterygota</taxon>
        <taxon>Neoptera</taxon>
        <taxon>Paraneoptera</taxon>
        <taxon>Hemiptera</taxon>
        <taxon>Heteroptera</taxon>
        <taxon>Panheteroptera</taxon>
        <taxon>Nepomorpha</taxon>
        <taxon>Nepidae</taxon>
        <taxon>Ranatrinae</taxon>
        <taxon>Ranatra</taxon>
    </lineage>
</organism>
<accession>A0ABD0Z2F8</accession>
<name>A0ABD0Z2F8_9HEMI</name>
<proteinExistence type="predicted"/>
<comment type="caution">
    <text evidence="1">The sequence shown here is derived from an EMBL/GenBank/DDBJ whole genome shotgun (WGS) entry which is preliminary data.</text>
</comment>